<name>A0A7Y6NSK7_9BURK</name>
<sequence length="103" mass="10843">MDHATSLSQVQRANLNLLLLMRDVALRDMGGAVCSFGLARQDFAAIVSRAPDELLSFVCGIGDQALFLPRSDLPTLLALPPAVAPAIASARPATVRSTRIADA</sequence>
<dbReference type="Proteomes" id="UP000529637">
    <property type="component" value="Unassembled WGS sequence"/>
</dbReference>
<protein>
    <submittedName>
        <fullName evidence="1">Uncharacterized protein</fullName>
    </submittedName>
</protein>
<proteinExistence type="predicted"/>
<evidence type="ECO:0000313" key="2">
    <source>
        <dbReference type="Proteomes" id="UP000529637"/>
    </source>
</evidence>
<dbReference type="AlphaFoldDB" id="A0A7Y6NSK7"/>
<dbReference type="RefSeq" id="WP_176071424.1">
    <property type="nucleotide sequence ID" value="NZ_JABWMJ010000014.1"/>
</dbReference>
<dbReference type="EMBL" id="JABWMJ010000014">
    <property type="protein sequence ID" value="NUZ08562.1"/>
    <property type="molecule type" value="Genomic_DNA"/>
</dbReference>
<organism evidence="1 2">
    <name type="scientific">Piscinibacter koreensis</name>
    <dbReference type="NCBI Taxonomy" id="2742824"/>
    <lineage>
        <taxon>Bacteria</taxon>
        <taxon>Pseudomonadati</taxon>
        <taxon>Pseudomonadota</taxon>
        <taxon>Betaproteobacteria</taxon>
        <taxon>Burkholderiales</taxon>
        <taxon>Sphaerotilaceae</taxon>
        <taxon>Piscinibacter</taxon>
    </lineage>
</organism>
<evidence type="ECO:0000313" key="1">
    <source>
        <dbReference type="EMBL" id="NUZ08562.1"/>
    </source>
</evidence>
<reference evidence="1 2" key="1">
    <citation type="submission" date="2020-06" db="EMBL/GenBank/DDBJ databases">
        <title>Schlegella sp. ID0723 isolated from air conditioner.</title>
        <authorList>
            <person name="Kim D.Y."/>
            <person name="Kim D.-U."/>
        </authorList>
    </citation>
    <scope>NUCLEOTIDE SEQUENCE [LARGE SCALE GENOMIC DNA]</scope>
    <source>
        <strain evidence="1 2">ID0723</strain>
    </source>
</reference>
<accession>A0A7Y6NSK7</accession>
<keyword evidence="2" id="KW-1185">Reference proteome</keyword>
<gene>
    <name evidence="1" type="ORF">HQN59_22695</name>
</gene>
<comment type="caution">
    <text evidence="1">The sequence shown here is derived from an EMBL/GenBank/DDBJ whole genome shotgun (WGS) entry which is preliminary data.</text>
</comment>